<reference evidence="1" key="2">
    <citation type="submission" date="2014-05" db="EMBL/GenBank/DDBJ databases">
        <title>The genome and life-stage specific transcriptomes of Globodera pallida elucidate key aspects of plant parasitism by a cyst nematode.</title>
        <authorList>
            <person name="Cotton J.A."/>
            <person name="Lilley C.J."/>
            <person name="Jones L.M."/>
            <person name="Kikuchi T."/>
            <person name="Reid A.J."/>
            <person name="Thorpe P."/>
            <person name="Tsai I.J."/>
            <person name="Beasley H."/>
            <person name="Blok V."/>
            <person name="Cock P.J.A."/>
            <person name="Van den Akker S.E."/>
            <person name="Holroyd N."/>
            <person name="Hunt M."/>
            <person name="Mantelin S."/>
            <person name="Naghra H."/>
            <person name="Pain A."/>
            <person name="Palomares-Rius J.E."/>
            <person name="Zarowiecki M."/>
            <person name="Berriman M."/>
            <person name="Jones J.T."/>
            <person name="Urwin P.E."/>
        </authorList>
    </citation>
    <scope>NUCLEOTIDE SEQUENCE [LARGE SCALE GENOMIC DNA]</scope>
    <source>
        <strain evidence="1">Lindley</strain>
    </source>
</reference>
<dbReference type="WBParaSite" id="GPLIN_001056800">
    <property type="protein sequence ID" value="GPLIN_001056800"/>
    <property type="gene ID" value="GPLIN_001056800"/>
</dbReference>
<evidence type="ECO:0000313" key="2">
    <source>
        <dbReference type="WBParaSite" id="GPLIN_001056800"/>
    </source>
</evidence>
<evidence type="ECO:0000313" key="1">
    <source>
        <dbReference type="Proteomes" id="UP000050741"/>
    </source>
</evidence>
<proteinExistence type="predicted"/>
<organism evidence="1 2">
    <name type="scientific">Globodera pallida</name>
    <name type="common">Potato cyst nematode worm</name>
    <name type="synonym">Heterodera pallida</name>
    <dbReference type="NCBI Taxonomy" id="36090"/>
    <lineage>
        <taxon>Eukaryota</taxon>
        <taxon>Metazoa</taxon>
        <taxon>Ecdysozoa</taxon>
        <taxon>Nematoda</taxon>
        <taxon>Chromadorea</taxon>
        <taxon>Rhabditida</taxon>
        <taxon>Tylenchina</taxon>
        <taxon>Tylenchomorpha</taxon>
        <taxon>Tylenchoidea</taxon>
        <taxon>Heteroderidae</taxon>
        <taxon>Heteroderinae</taxon>
        <taxon>Globodera</taxon>
    </lineage>
</organism>
<dbReference type="AlphaFoldDB" id="A0A183CCG7"/>
<accession>A0A183CCG7</accession>
<name>A0A183CCG7_GLOPA</name>
<dbReference type="Proteomes" id="UP000050741">
    <property type="component" value="Unassembled WGS sequence"/>
</dbReference>
<keyword evidence="1" id="KW-1185">Reference proteome</keyword>
<sequence>MLKLSSKHDNHKPRHIQSFSLLNALNVQLSALDVIQFAEFIAQQSEQCLKKEEEINVGPKNAKGSAEKPNIFAHYDNAIRIDWNIWNAVKQRVDELIEATNKMRFSCRFKMLYYSTRVGKQIKHI</sequence>
<protein>
    <submittedName>
        <fullName evidence="2">Uncharacterized protein</fullName>
    </submittedName>
</protein>
<reference evidence="1" key="1">
    <citation type="submission" date="2013-12" db="EMBL/GenBank/DDBJ databases">
        <authorList>
            <person name="Aslett M."/>
        </authorList>
    </citation>
    <scope>NUCLEOTIDE SEQUENCE [LARGE SCALE GENOMIC DNA]</scope>
    <source>
        <strain evidence="1">Lindley</strain>
    </source>
</reference>
<reference evidence="2" key="3">
    <citation type="submission" date="2016-06" db="UniProtKB">
        <authorList>
            <consortium name="WormBaseParasite"/>
        </authorList>
    </citation>
    <scope>IDENTIFICATION</scope>
</reference>